<dbReference type="Pfam" id="PF03572">
    <property type="entry name" value="Peptidase_S41"/>
    <property type="match status" value="1"/>
</dbReference>
<dbReference type="AlphaFoldDB" id="A0A2A2GAC4"/>
<evidence type="ECO:0000313" key="3">
    <source>
        <dbReference type="Proteomes" id="UP000218831"/>
    </source>
</evidence>
<gene>
    <name evidence="2" type="ORF">CK503_04275</name>
</gene>
<keyword evidence="3" id="KW-1185">Reference proteome</keyword>
<dbReference type="InterPro" id="IPR005151">
    <property type="entry name" value="Tail-specific_protease"/>
</dbReference>
<sequence length="511" mass="57714">MKNLRLIWVLLLVLMIGGCDLFTGSDDEIKEPTAEKKFMWNAMNYWYYWQGEVDELDDEFNDDKSKFYNYLNNNSDAEELFESLRHPEDDFSFFIDDYEEFQDEQDGVYAALGFNYGFIRISQTEYMGYVRYVIPNTPAEEAGFKRLDLFTEVDGNTITENNYLDLLTSDSNHELTMVHLERTEDDFTIVEDSTVSVNSEEVVEDPVLKTEVIDTAGVSIGYISYNAFRDNYHSRLNEVFGEFQSQNIDDLVLDLRYNGGGSVLTSQLLASLISGLGSNDKYATLAYNEKRSERSRDLYFLDEVPLKDEDDEFNNSEPINNLSLSTVYILVSRSTASASEAVINSLKPYMDVTIIGLKTVGKDEGSLTLYDTSPPYLDDSDANPDHKKAIQPIVTKIINSQGSDYPDGFAPDGYVNGECAENADGSDVVDNCINEITVDNLIERPALGSPDEPLFSRAIDLIIGQTAKQKQATETRLPTLREIEIKNGVQDLRPNGNGMYIEPFMVPTDEK</sequence>
<comment type="caution">
    <text evidence="2">The sequence shown here is derived from an EMBL/GenBank/DDBJ whole genome shotgun (WGS) entry which is preliminary data.</text>
</comment>
<proteinExistence type="predicted"/>
<dbReference type="Gene3D" id="3.30.750.170">
    <property type="match status" value="1"/>
</dbReference>
<dbReference type="GO" id="GO:0007165">
    <property type="term" value="P:signal transduction"/>
    <property type="evidence" value="ECO:0007669"/>
    <property type="project" value="TreeGrafter"/>
</dbReference>
<organism evidence="2 3">
    <name type="scientific">Fodinibius salipaludis</name>
    <dbReference type="NCBI Taxonomy" id="2032627"/>
    <lineage>
        <taxon>Bacteria</taxon>
        <taxon>Pseudomonadati</taxon>
        <taxon>Balneolota</taxon>
        <taxon>Balneolia</taxon>
        <taxon>Balneolales</taxon>
        <taxon>Balneolaceae</taxon>
        <taxon>Fodinibius</taxon>
    </lineage>
</organism>
<dbReference type="CDD" id="cd07561">
    <property type="entry name" value="Peptidase_S41_CPP_like"/>
    <property type="match status" value="1"/>
</dbReference>
<dbReference type="Proteomes" id="UP000218831">
    <property type="component" value="Unassembled WGS sequence"/>
</dbReference>
<dbReference type="SMART" id="SM00245">
    <property type="entry name" value="TSPc"/>
    <property type="match status" value="1"/>
</dbReference>
<dbReference type="InterPro" id="IPR029045">
    <property type="entry name" value="ClpP/crotonase-like_dom_sf"/>
</dbReference>
<dbReference type="OrthoDB" id="7168509at2"/>
<feature type="domain" description="Tail specific protease" evidence="1">
    <location>
        <begin position="182"/>
        <end position="397"/>
    </location>
</feature>
<name>A0A2A2GAC4_9BACT</name>
<dbReference type="PROSITE" id="PS51257">
    <property type="entry name" value="PROKAR_LIPOPROTEIN"/>
    <property type="match status" value="1"/>
</dbReference>
<dbReference type="PANTHER" id="PTHR32060:SF30">
    <property type="entry name" value="CARBOXY-TERMINAL PROCESSING PROTEASE CTPA"/>
    <property type="match status" value="1"/>
</dbReference>
<reference evidence="2 3" key="1">
    <citation type="submission" date="2017-08" db="EMBL/GenBank/DDBJ databases">
        <title>Aliifodinibius alkalisoli sp. nov., isolated from saline alkaline soil.</title>
        <authorList>
            <person name="Liu D."/>
            <person name="Zhang G."/>
        </authorList>
    </citation>
    <scope>NUCLEOTIDE SEQUENCE [LARGE SCALE GENOMIC DNA]</scope>
    <source>
        <strain evidence="2 3">WN023</strain>
    </source>
</reference>
<dbReference type="SUPFAM" id="SSF50156">
    <property type="entry name" value="PDZ domain-like"/>
    <property type="match status" value="1"/>
</dbReference>
<dbReference type="GO" id="GO:0006508">
    <property type="term" value="P:proteolysis"/>
    <property type="evidence" value="ECO:0007669"/>
    <property type="project" value="InterPro"/>
</dbReference>
<evidence type="ECO:0000259" key="1">
    <source>
        <dbReference type="SMART" id="SM00245"/>
    </source>
</evidence>
<evidence type="ECO:0000313" key="2">
    <source>
        <dbReference type="EMBL" id="PAU94696.1"/>
    </source>
</evidence>
<dbReference type="InterPro" id="IPR036034">
    <property type="entry name" value="PDZ_sf"/>
</dbReference>
<dbReference type="EMBL" id="NSKE01000003">
    <property type="protein sequence ID" value="PAU94696.1"/>
    <property type="molecule type" value="Genomic_DNA"/>
</dbReference>
<dbReference type="RefSeq" id="WP_095605562.1">
    <property type="nucleotide sequence ID" value="NZ_NSKE01000003.1"/>
</dbReference>
<dbReference type="GO" id="GO:0008236">
    <property type="term" value="F:serine-type peptidase activity"/>
    <property type="evidence" value="ECO:0007669"/>
    <property type="project" value="InterPro"/>
</dbReference>
<dbReference type="SUPFAM" id="SSF52096">
    <property type="entry name" value="ClpP/crotonase"/>
    <property type="match status" value="1"/>
</dbReference>
<dbReference type="InterPro" id="IPR041613">
    <property type="entry name" value="Pept_S41_N"/>
</dbReference>
<protein>
    <recommendedName>
        <fullName evidence="1">Tail specific protease domain-containing protein</fullName>
    </recommendedName>
</protein>
<dbReference type="PANTHER" id="PTHR32060">
    <property type="entry name" value="TAIL-SPECIFIC PROTEASE"/>
    <property type="match status" value="1"/>
</dbReference>
<dbReference type="Gene3D" id="3.90.226.10">
    <property type="entry name" value="2-enoyl-CoA Hydratase, Chain A, domain 1"/>
    <property type="match status" value="1"/>
</dbReference>
<dbReference type="Pfam" id="PF18294">
    <property type="entry name" value="Pept_S41_N"/>
    <property type="match status" value="1"/>
</dbReference>
<dbReference type="Gene3D" id="2.30.42.10">
    <property type="match status" value="1"/>
</dbReference>
<dbReference type="GO" id="GO:0004175">
    <property type="term" value="F:endopeptidase activity"/>
    <property type="evidence" value="ECO:0007669"/>
    <property type="project" value="TreeGrafter"/>
</dbReference>
<dbReference type="GO" id="GO:0030288">
    <property type="term" value="C:outer membrane-bounded periplasmic space"/>
    <property type="evidence" value="ECO:0007669"/>
    <property type="project" value="TreeGrafter"/>
</dbReference>
<accession>A0A2A2GAC4</accession>